<gene>
    <name evidence="1" type="ORF">RRG08_004140</name>
</gene>
<evidence type="ECO:0000313" key="2">
    <source>
        <dbReference type="Proteomes" id="UP001283361"/>
    </source>
</evidence>
<organism evidence="1 2">
    <name type="scientific">Elysia crispata</name>
    <name type="common">lettuce slug</name>
    <dbReference type="NCBI Taxonomy" id="231223"/>
    <lineage>
        <taxon>Eukaryota</taxon>
        <taxon>Metazoa</taxon>
        <taxon>Spiralia</taxon>
        <taxon>Lophotrochozoa</taxon>
        <taxon>Mollusca</taxon>
        <taxon>Gastropoda</taxon>
        <taxon>Heterobranchia</taxon>
        <taxon>Euthyneura</taxon>
        <taxon>Panpulmonata</taxon>
        <taxon>Sacoglossa</taxon>
        <taxon>Placobranchoidea</taxon>
        <taxon>Plakobranchidae</taxon>
        <taxon>Elysia</taxon>
    </lineage>
</organism>
<sequence>MHKCLTLLRQTQSNIKYAANGNAHKVGGPRWATQQKSGIQVPPGVKECVPGFSVLPGSPEWGAEETAQLQLRETALLELLAASPLYTANFSSQRVPFHEFSFPFQVIARTNPKVVDPRVIKSH</sequence>
<dbReference type="AlphaFoldDB" id="A0AAE0YW75"/>
<reference evidence="1" key="1">
    <citation type="journal article" date="2023" name="G3 (Bethesda)">
        <title>A reference genome for the long-term kleptoplast-retaining sea slug Elysia crispata morphotype clarki.</title>
        <authorList>
            <person name="Eastman K.E."/>
            <person name="Pendleton A.L."/>
            <person name="Shaikh M.A."/>
            <person name="Suttiyut T."/>
            <person name="Ogas R."/>
            <person name="Tomko P."/>
            <person name="Gavelis G."/>
            <person name="Widhalm J.R."/>
            <person name="Wisecaver J.H."/>
        </authorList>
    </citation>
    <scope>NUCLEOTIDE SEQUENCE</scope>
    <source>
        <strain evidence="1">ECLA1</strain>
    </source>
</reference>
<name>A0AAE0YW75_9GAST</name>
<evidence type="ECO:0000313" key="1">
    <source>
        <dbReference type="EMBL" id="KAK3758319.1"/>
    </source>
</evidence>
<protein>
    <submittedName>
        <fullName evidence="1">Uncharacterized protein</fullName>
    </submittedName>
</protein>
<comment type="caution">
    <text evidence="1">The sequence shown here is derived from an EMBL/GenBank/DDBJ whole genome shotgun (WGS) entry which is preliminary data.</text>
</comment>
<proteinExistence type="predicted"/>
<accession>A0AAE0YW75</accession>
<keyword evidence="2" id="KW-1185">Reference proteome</keyword>
<dbReference type="Proteomes" id="UP001283361">
    <property type="component" value="Unassembled WGS sequence"/>
</dbReference>
<dbReference type="EMBL" id="JAWDGP010005274">
    <property type="protein sequence ID" value="KAK3758319.1"/>
    <property type="molecule type" value="Genomic_DNA"/>
</dbReference>